<name>A0ABS7PT20_9SPHN</name>
<organism evidence="1 2">
    <name type="scientific">Sphingomonas colocasiae</name>
    <dbReference type="NCBI Taxonomy" id="1848973"/>
    <lineage>
        <taxon>Bacteria</taxon>
        <taxon>Pseudomonadati</taxon>
        <taxon>Pseudomonadota</taxon>
        <taxon>Alphaproteobacteria</taxon>
        <taxon>Sphingomonadales</taxon>
        <taxon>Sphingomonadaceae</taxon>
        <taxon>Sphingomonas</taxon>
    </lineage>
</organism>
<dbReference type="RefSeq" id="WP_222991587.1">
    <property type="nucleotide sequence ID" value="NZ_JAINVV010000009.1"/>
</dbReference>
<dbReference type="EMBL" id="JAINVV010000009">
    <property type="protein sequence ID" value="MBY8824482.1"/>
    <property type="molecule type" value="Genomic_DNA"/>
</dbReference>
<gene>
    <name evidence="1" type="ORF">K7G82_19410</name>
</gene>
<comment type="caution">
    <text evidence="1">The sequence shown here is derived from an EMBL/GenBank/DDBJ whole genome shotgun (WGS) entry which is preliminary data.</text>
</comment>
<keyword evidence="2" id="KW-1185">Reference proteome</keyword>
<sequence>MSGETMFEQYHYQVDGHACPQLYLRLLGLFAQQDLIPADIEGQQRDEVLTLSIVQPGIDRRRAEIIAEKMRMITTVRSVTLTEMVAVPA</sequence>
<accession>A0ABS7PT20</accession>
<protein>
    <submittedName>
        <fullName evidence="1">Uncharacterized protein</fullName>
    </submittedName>
</protein>
<evidence type="ECO:0000313" key="2">
    <source>
        <dbReference type="Proteomes" id="UP000706039"/>
    </source>
</evidence>
<evidence type="ECO:0000313" key="1">
    <source>
        <dbReference type="EMBL" id="MBY8824482.1"/>
    </source>
</evidence>
<dbReference type="Proteomes" id="UP000706039">
    <property type="component" value="Unassembled WGS sequence"/>
</dbReference>
<proteinExistence type="predicted"/>
<reference evidence="1 2" key="1">
    <citation type="submission" date="2021-08" db="EMBL/GenBank/DDBJ databases">
        <authorList>
            <person name="Tuo L."/>
        </authorList>
    </citation>
    <scope>NUCLEOTIDE SEQUENCE [LARGE SCALE GENOMIC DNA]</scope>
    <source>
        <strain evidence="1 2">JCM 31229</strain>
    </source>
</reference>